<sequence length="272" mass="29779">MARAGPSNVSSEVPMDDLGTTNKLLNLLGDEDAARFRPFLQRVELPLRSVLQEPGSPIRHIHFFERGIASVIAASGHEEIEVGLLGNEAMSGLQVLSGLATSSHKVLVQIPASALRIERENFLDLIERCNEARDLFLKFRECFAIQVEQTALANGRYNIEPRLARWLLMCQDRLGEDEIRITHETLALMLGVRRAGVTTALHVLEGDRLIKATRGTVVIRDRAALQAIAGESYGLPEAAYKTIVENGVVAGAKDVPSPTIHSSAGRHQPAMH</sequence>
<dbReference type="SUPFAM" id="SSF46785">
    <property type="entry name" value="Winged helix' DNA-binding domain"/>
    <property type="match status" value="1"/>
</dbReference>
<evidence type="ECO:0000313" key="6">
    <source>
        <dbReference type="Proteomes" id="UP001274321"/>
    </source>
</evidence>
<dbReference type="InterPro" id="IPR012318">
    <property type="entry name" value="HTH_CRP"/>
</dbReference>
<evidence type="ECO:0000256" key="3">
    <source>
        <dbReference type="ARBA" id="ARBA00023163"/>
    </source>
</evidence>
<evidence type="ECO:0000313" key="5">
    <source>
        <dbReference type="EMBL" id="MDX6805896.1"/>
    </source>
</evidence>
<feature type="domain" description="HTH crp-type" evidence="4">
    <location>
        <begin position="157"/>
        <end position="223"/>
    </location>
</feature>
<dbReference type="EMBL" id="JAXAFJ010000003">
    <property type="protein sequence ID" value="MDX6805896.1"/>
    <property type="molecule type" value="Genomic_DNA"/>
</dbReference>
<keyword evidence="2" id="KW-0238">DNA-binding</keyword>
<proteinExistence type="predicted"/>
<protein>
    <submittedName>
        <fullName evidence="5">Crp/Fnr family transcriptional regulator</fullName>
    </submittedName>
</protein>
<keyword evidence="6" id="KW-1185">Reference proteome</keyword>
<dbReference type="RefSeq" id="WP_319844019.1">
    <property type="nucleotide sequence ID" value="NZ_JAXAFJ010000003.1"/>
</dbReference>
<dbReference type="Pfam" id="PF13545">
    <property type="entry name" value="HTH_Crp_2"/>
    <property type="match status" value="1"/>
</dbReference>
<dbReference type="InterPro" id="IPR018490">
    <property type="entry name" value="cNMP-bd_dom_sf"/>
</dbReference>
<organism evidence="5 6">
    <name type="scientific">Terrihabitans rhizophilus</name>
    <dbReference type="NCBI Taxonomy" id="3092662"/>
    <lineage>
        <taxon>Bacteria</taxon>
        <taxon>Pseudomonadati</taxon>
        <taxon>Pseudomonadota</taxon>
        <taxon>Alphaproteobacteria</taxon>
        <taxon>Hyphomicrobiales</taxon>
        <taxon>Terrihabitans</taxon>
    </lineage>
</organism>
<dbReference type="SUPFAM" id="SSF51206">
    <property type="entry name" value="cAMP-binding domain-like"/>
    <property type="match status" value="1"/>
</dbReference>
<dbReference type="Gene3D" id="1.10.10.10">
    <property type="entry name" value="Winged helix-like DNA-binding domain superfamily/Winged helix DNA-binding domain"/>
    <property type="match status" value="1"/>
</dbReference>
<evidence type="ECO:0000256" key="1">
    <source>
        <dbReference type="ARBA" id="ARBA00023015"/>
    </source>
</evidence>
<dbReference type="Proteomes" id="UP001274321">
    <property type="component" value="Unassembled WGS sequence"/>
</dbReference>
<reference evidence="5 6" key="1">
    <citation type="submission" date="2023-11" db="EMBL/GenBank/DDBJ databases">
        <authorList>
            <person name="Bao R."/>
        </authorList>
    </citation>
    <scope>NUCLEOTIDE SEQUENCE [LARGE SCALE GENOMIC DNA]</scope>
    <source>
        <strain evidence="5 6">PJ23</strain>
    </source>
</reference>
<evidence type="ECO:0000259" key="4">
    <source>
        <dbReference type="PROSITE" id="PS51063"/>
    </source>
</evidence>
<dbReference type="Gene3D" id="2.60.120.10">
    <property type="entry name" value="Jelly Rolls"/>
    <property type="match status" value="1"/>
</dbReference>
<dbReference type="PROSITE" id="PS51063">
    <property type="entry name" value="HTH_CRP_2"/>
    <property type="match status" value="1"/>
</dbReference>
<gene>
    <name evidence="5" type="ORF">SCD90_07455</name>
</gene>
<accession>A0ABU4RM48</accession>
<dbReference type="InterPro" id="IPR036390">
    <property type="entry name" value="WH_DNA-bd_sf"/>
</dbReference>
<keyword evidence="1" id="KW-0805">Transcription regulation</keyword>
<evidence type="ECO:0000256" key="2">
    <source>
        <dbReference type="ARBA" id="ARBA00023125"/>
    </source>
</evidence>
<dbReference type="InterPro" id="IPR036388">
    <property type="entry name" value="WH-like_DNA-bd_sf"/>
</dbReference>
<name>A0ABU4RM48_9HYPH</name>
<comment type="caution">
    <text evidence="5">The sequence shown here is derived from an EMBL/GenBank/DDBJ whole genome shotgun (WGS) entry which is preliminary data.</text>
</comment>
<dbReference type="InterPro" id="IPR014710">
    <property type="entry name" value="RmlC-like_jellyroll"/>
</dbReference>
<keyword evidence="3" id="KW-0804">Transcription</keyword>